<evidence type="ECO:0000259" key="2">
    <source>
        <dbReference type="Pfam" id="PF22936"/>
    </source>
</evidence>
<accession>A0ABD1AP32</accession>
<feature type="region of interest" description="Disordered" evidence="1">
    <location>
        <begin position="38"/>
        <end position="67"/>
    </location>
</feature>
<organism evidence="3 4">
    <name type="scientific">Cardamine amara subsp. amara</name>
    <dbReference type="NCBI Taxonomy" id="228776"/>
    <lineage>
        <taxon>Eukaryota</taxon>
        <taxon>Viridiplantae</taxon>
        <taxon>Streptophyta</taxon>
        <taxon>Embryophyta</taxon>
        <taxon>Tracheophyta</taxon>
        <taxon>Spermatophyta</taxon>
        <taxon>Magnoliopsida</taxon>
        <taxon>eudicotyledons</taxon>
        <taxon>Gunneridae</taxon>
        <taxon>Pentapetalae</taxon>
        <taxon>rosids</taxon>
        <taxon>malvids</taxon>
        <taxon>Brassicales</taxon>
        <taxon>Brassicaceae</taxon>
        <taxon>Cardamineae</taxon>
        <taxon>Cardamine</taxon>
    </lineage>
</organism>
<dbReference type="Proteomes" id="UP001558713">
    <property type="component" value="Unassembled WGS sequence"/>
</dbReference>
<dbReference type="Pfam" id="PF22936">
    <property type="entry name" value="Pol_BBD"/>
    <property type="match status" value="1"/>
</dbReference>
<reference evidence="3 4" key="1">
    <citation type="submission" date="2024-04" db="EMBL/GenBank/DDBJ databases">
        <title>Genome assembly C_amara_ONT_v2.</title>
        <authorList>
            <person name="Yant L."/>
            <person name="Moore C."/>
            <person name="Slenker M."/>
        </authorList>
    </citation>
    <scope>NUCLEOTIDE SEQUENCE [LARGE SCALE GENOMIC DNA]</scope>
    <source>
        <tissue evidence="3">Leaf</tissue>
    </source>
</reference>
<gene>
    <name evidence="3" type="ORF">V5N11_000807</name>
</gene>
<comment type="caution">
    <text evidence="3">The sequence shown here is derived from an EMBL/GenBank/DDBJ whole genome shotgun (WGS) entry which is preliminary data.</text>
</comment>
<dbReference type="EMBL" id="JBANAX010000452">
    <property type="protein sequence ID" value="KAL1208369.1"/>
    <property type="molecule type" value="Genomic_DNA"/>
</dbReference>
<protein>
    <submittedName>
        <fullName evidence="3">Retrovirus-related Pol polyprotein from transposon RE2</fullName>
    </submittedName>
</protein>
<evidence type="ECO:0000256" key="1">
    <source>
        <dbReference type="SAM" id="MobiDB-lite"/>
    </source>
</evidence>
<evidence type="ECO:0000313" key="4">
    <source>
        <dbReference type="Proteomes" id="UP001558713"/>
    </source>
</evidence>
<feature type="domain" description="Retrovirus-related Pol polyprotein from transposon TNT 1-94-like beta-barrel" evidence="2">
    <location>
        <begin position="10"/>
        <end position="54"/>
    </location>
</feature>
<keyword evidence="4" id="KW-1185">Reference proteome</keyword>
<dbReference type="AlphaFoldDB" id="A0ABD1AP32"/>
<sequence length="67" mass="6999">MAPTYNAPNWILDSGATHHLTSDLSNLSLHQPYSGGKEVTIADGSGLQISHTGEGSQHGGPVTSREN</sequence>
<name>A0ABD1AP32_CARAN</name>
<dbReference type="InterPro" id="IPR054722">
    <property type="entry name" value="PolX-like_BBD"/>
</dbReference>
<proteinExistence type="predicted"/>
<evidence type="ECO:0000313" key="3">
    <source>
        <dbReference type="EMBL" id="KAL1208369.1"/>
    </source>
</evidence>